<evidence type="ECO:0000313" key="2">
    <source>
        <dbReference type="EMBL" id="GAA2228307.1"/>
    </source>
</evidence>
<evidence type="ECO:0000313" key="3">
    <source>
        <dbReference type="Proteomes" id="UP001500305"/>
    </source>
</evidence>
<sequence length="85" mass="8550">MGNAAPAGSGVRREPVTDGLGLDQAVTEDERVHAVLGPARPRSAPWLTSGRLPAGGTGYAGCISSFFALPGVKAPNDTFGSALLS</sequence>
<proteinExistence type="predicted"/>
<keyword evidence="3" id="KW-1185">Reference proteome</keyword>
<reference evidence="2 3" key="1">
    <citation type="journal article" date="2019" name="Int. J. Syst. Evol. Microbiol.">
        <title>The Global Catalogue of Microorganisms (GCM) 10K type strain sequencing project: providing services to taxonomists for standard genome sequencing and annotation.</title>
        <authorList>
            <consortium name="The Broad Institute Genomics Platform"/>
            <consortium name="The Broad Institute Genome Sequencing Center for Infectious Disease"/>
            <person name="Wu L."/>
            <person name="Ma J."/>
        </authorList>
    </citation>
    <scope>NUCLEOTIDE SEQUENCE [LARGE SCALE GENOMIC DNA]</scope>
    <source>
        <strain evidence="2 3">JCM 7356</strain>
    </source>
</reference>
<feature type="region of interest" description="Disordered" evidence="1">
    <location>
        <begin position="1"/>
        <end position="24"/>
    </location>
</feature>
<evidence type="ECO:0000256" key="1">
    <source>
        <dbReference type="SAM" id="MobiDB-lite"/>
    </source>
</evidence>
<dbReference type="EMBL" id="BAAATR010000002">
    <property type="protein sequence ID" value="GAA2228307.1"/>
    <property type="molecule type" value="Genomic_DNA"/>
</dbReference>
<protein>
    <submittedName>
        <fullName evidence="2">Uncharacterized protein</fullName>
    </submittedName>
</protein>
<accession>A0ABN3DE04</accession>
<organism evidence="2 3">
    <name type="scientific">Kitasatospora cystarginea</name>
    <dbReference type="NCBI Taxonomy" id="58350"/>
    <lineage>
        <taxon>Bacteria</taxon>
        <taxon>Bacillati</taxon>
        <taxon>Actinomycetota</taxon>
        <taxon>Actinomycetes</taxon>
        <taxon>Kitasatosporales</taxon>
        <taxon>Streptomycetaceae</taxon>
        <taxon>Kitasatospora</taxon>
    </lineage>
</organism>
<dbReference type="Proteomes" id="UP001500305">
    <property type="component" value="Unassembled WGS sequence"/>
</dbReference>
<comment type="caution">
    <text evidence="2">The sequence shown here is derived from an EMBL/GenBank/DDBJ whole genome shotgun (WGS) entry which is preliminary data.</text>
</comment>
<name>A0ABN3DE04_9ACTN</name>
<gene>
    <name evidence="2" type="ORF">GCM10010430_04920</name>
</gene>